<organism evidence="2 3">
    <name type="scientific">Oryza sativa subsp. indica</name>
    <name type="common">Rice</name>
    <dbReference type="NCBI Taxonomy" id="39946"/>
    <lineage>
        <taxon>Eukaryota</taxon>
        <taxon>Viridiplantae</taxon>
        <taxon>Streptophyta</taxon>
        <taxon>Embryophyta</taxon>
        <taxon>Tracheophyta</taxon>
        <taxon>Spermatophyta</taxon>
        <taxon>Magnoliopsida</taxon>
        <taxon>Liliopsida</taxon>
        <taxon>Poales</taxon>
        <taxon>Poaceae</taxon>
        <taxon>BOP clade</taxon>
        <taxon>Oryzoideae</taxon>
        <taxon>Oryzeae</taxon>
        <taxon>Oryzinae</taxon>
        <taxon>Oryza</taxon>
        <taxon>Oryza sativa</taxon>
    </lineage>
</organism>
<dbReference type="EMBL" id="CM000135">
    <property type="protein sequence ID" value="EEC66450.1"/>
    <property type="molecule type" value="Genomic_DNA"/>
</dbReference>
<feature type="compositionally biased region" description="Acidic residues" evidence="1">
    <location>
        <begin position="47"/>
        <end position="56"/>
    </location>
</feature>
<name>B8BFJ0_ORYSI</name>
<gene>
    <name evidence="2" type="ORF">OsI_32497</name>
</gene>
<sequence>MAYSTKEEENIIMSSSFSDTSSSSLPPLLGEMPDDEVDNQFEQCNNTEDEKDGAEEEAPKERAKVEVEEEALIAMDVAVACTG</sequence>
<dbReference type="Proteomes" id="UP000007015">
    <property type="component" value="Chromosome 10"/>
</dbReference>
<feature type="region of interest" description="Disordered" evidence="1">
    <location>
        <begin position="1"/>
        <end position="65"/>
    </location>
</feature>
<protein>
    <submittedName>
        <fullName evidence="2">Uncharacterized protein</fullName>
    </submittedName>
</protein>
<keyword evidence="3" id="KW-1185">Reference proteome</keyword>
<dbReference type="HOGENOM" id="CLU_2546614_0_0_1"/>
<dbReference type="Gramene" id="BGIOSGA032414-TA">
    <property type="protein sequence ID" value="BGIOSGA032414-PA"/>
    <property type="gene ID" value="BGIOSGA032414"/>
</dbReference>
<feature type="compositionally biased region" description="Low complexity" evidence="1">
    <location>
        <begin position="14"/>
        <end position="24"/>
    </location>
</feature>
<dbReference type="AlphaFoldDB" id="B8BFJ0"/>
<proteinExistence type="predicted"/>
<evidence type="ECO:0000313" key="3">
    <source>
        <dbReference type="Proteomes" id="UP000007015"/>
    </source>
</evidence>
<evidence type="ECO:0000313" key="2">
    <source>
        <dbReference type="EMBL" id="EEC66450.1"/>
    </source>
</evidence>
<accession>B8BFJ0</accession>
<evidence type="ECO:0000256" key="1">
    <source>
        <dbReference type="SAM" id="MobiDB-lite"/>
    </source>
</evidence>
<reference evidence="2 3" key="1">
    <citation type="journal article" date="2005" name="PLoS Biol.">
        <title>The genomes of Oryza sativa: a history of duplications.</title>
        <authorList>
            <person name="Yu J."/>
            <person name="Wang J."/>
            <person name="Lin W."/>
            <person name="Li S."/>
            <person name="Li H."/>
            <person name="Zhou J."/>
            <person name="Ni P."/>
            <person name="Dong W."/>
            <person name="Hu S."/>
            <person name="Zeng C."/>
            <person name="Zhang J."/>
            <person name="Zhang Y."/>
            <person name="Li R."/>
            <person name="Xu Z."/>
            <person name="Li S."/>
            <person name="Li X."/>
            <person name="Zheng H."/>
            <person name="Cong L."/>
            <person name="Lin L."/>
            <person name="Yin J."/>
            <person name="Geng J."/>
            <person name="Li G."/>
            <person name="Shi J."/>
            <person name="Liu J."/>
            <person name="Lv H."/>
            <person name="Li J."/>
            <person name="Wang J."/>
            <person name="Deng Y."/>
            <person name="Ran L."/>
            <person name="Shi X."/>
            <person name="Wang X."/>
            <person name="Wu Q."/>
            <person name="Li C."/>
            <person name="Ren X."/>
            <person name="Wang J."/>
            <person name="Wang X."/>
            <person name="Li D."/>
            <person name="Liu D."/>
            <person name="Zhang X."/>
            <person name="Ji Z."/>
            <person name="Zhao W."/>
            <person name="Sun Y."/>
            <person name="Zhang Z."/>
            <person name="Bao J."/>
            <person name="Han Y."/>
            <person name="Dong L."/>
            <person name="Ji J."/>
            <person name="Chen P."/>
            <person name="Wu S."/>
            <person name="Liu J."/>
            <person name="Xiao Y."/>
            <person name="Bu D."/>
            <person name="Tan J."/>
            <person name="Yang L."/>
            <person name="Ye C."/>
            <person name="Zhang J."/>
            <person name="Xu J."/>
            <person name="Zhou Y."/>
            <person name="Yu Y."/>
            <person name="Zhang B."/>
            <person name="Zhuang S."/>
            <person name="Wei H."/>
            <person name="Liu B."/>
            <person name="Lei M."/>
            <person name="Yu H."/>
            <person name="Li Y."/>
            <person name="Xu H."/>
            <person name="Wei S."/>
            <person name="He X."/>
            <person name="Fang L."/>
            <person name="Zhang Z."/>
            <person name="Zhang Y."/>
            <person name="Huang X."/>
            <person name="Su Z."/>
            <person name="Tong W."/>
            <person name="Li J."/>
            <person name="Tong Z."/>
            <person name="Li S."/>
            <person name="Ye J."/>
            <person name="Wang L."/>
            <person name="Fang L."/>
            <person name="Lei T."/>
            <person name="Chen C."/>
            <person name="Chen H."/>
            <person name="Xu Z."/>
            <person name="Li H."/>
            <person name="Huang H."/>
            <person name="Zhang F."/>
            <person name="Xu H."/>
            <person name="Li N."/>
            <person name="Zhao C."/>
            <person name="Li S."/>
            <person name="Dong L."/>
            <person name="Huang Y."/>
            <person name="Li L."/>
            <person name="Xi Y."/>
            <person name="Qi Q."/>
            <person name="Li W."/>
            <person name="Zhang B."/>
            <person name="Hu W."/>
            <person name="Zhang Y."/>
            <person name="Tian X."/>
            <person name="Jiao Y."/>
            <person name="Liang X."/>
            <person name="Jin J."/>
            <person name="Gao L."/>
            <person name="Zheng W."/>
            <person name="Hao B."/>
            <person name="Liu S."/>
            <person name="Wang W."/>
            <person name="Yuan L."/>
            <person name="Cao M."/>
            <person name="McDermott J."/>
            <person name="Samudrala R."/>
            <person name="Wang J."/>
            <person name="Wong G.K."/>
            <person name="Yang H."/>
        </authorList>
    </citation>
    <scope>NUCLEOTIDE SEQUENCE [LARGE SCALE GENOMIC DNA]</scope>
    <source>
        <strain evidence="3">cv. 93-11</strain>
    </source>
</reference>